<dbReference type="RefSeq" id="WP_013706619.1">
    <property type="nucleotide sequence ID" value="NC_015388.1"/>
</dbReference>
<dbReference type="KEGG" id="dao:Desac_1662"/>
<dbReference type="HOGENOM" id="CLU_043124_0_0_7"/>
<keyword evidence="5 6" id="KW-0472">Membrane</keyword>
<evidence type="ECO:0000313" key="8">
    <source>
        <dbReference type="Proteomes" id="UP000000483"/>
    </source>
</evidence>
<reference evidence="8" key="2">
    <citation type="submission" date="2011-03" db="EMBL/GenBank/DDBJ databases">
        <title>The complete genome of Desulfobacca acetoxidans DSM 11109.</title>
        <authorList>
            <consortium name="US DOE Joint Genome Institute (JGI-PGF)"/>
            <person name="Lucas S."/>
            <person name="Copeland A."/>
            <person name="Lapidus A."/>
            <person name="Bruce D."/>
            <person name="Goodwin L."/>
            <person name="Pitluck S."/>
            <person name="Peters L."/>
            <person name="Kyrpides N."/>
            <person name="Mavromatis K."/>
            <person name="Ivanova N."/>
            <person name="Ovchinnikova G."/>
            <person name="Teshima H."/>
            <person name="Detter J.C."/>
            <person name="Han C."/>
            <person name="Land M."/>
            <person name="Hauser L."/>
            <person name="Markowitz V."/>
            <person name="Cheng J.-F."/>
            <person name="Hugenholtz P."/>
            <person name="Woyke T."/>
            <person name="Wu D."/>
            <person name="Spring S."/>
            <person name="Schueler E."/>
            <person name="Brambilla E."/>
            <person name="Klenk H.-P."/>
            <person name="Eisen J.A."/>
        </authorList>
    </citation>
    <scope>NUCLEOTIDE SEQUENCE [LARGE SCALE GENOMIC DNA]</scope>
    <source>
        <strain evidence="8">ATCC 700848 / DSM 11109 / ASRB2</strain>
    </source>
</reference>
<evidence type="ECO:0000256" key="1">
    <source>
        <dbReference type="ARBA" id="ARBA00004651"/>
    </source>
</evidence>
<keyword evidence="2" id="KW-1003">Cell membrane</keyword>
<evidence type="ECO:0000256" key="5">
    <source>
        <dbReference type="ARBA" id="ARBA00023136"/>
    </source>
</evidence>
<feature type="transmembrane region" description="Helical" evidence="6">
    <location>
        <begin position="306"/>
        <end position="326"/>
    </location>
</feature>
<organism evidence="7 8">
    <name type="scientific">Desulfobacca acetoxidans (strain ATCC 700848 / DSM 11109 / ASRB2)</name>
    <dbReference type="NCBI Taxonomy" id="880072"/>
    <lineage>
        <taxon>Bacteria</taxon>
        <taxon>Pseudomonadati</taxon>
        <taxon>Thermodesulfobacteriota</taxon>
        <taxon>Desulfobaccia</taxon>
        <taxon>Desulfobaccales</taxon>
        <taxon>Desulfobaccaceae</taxon>
        <taxon>Desulfobacca</taxon>
    </lineage>
</organism>
<evidence type="ECO:0000256" key="6">
    <source>
        <dbReference type="SAM" id="Phobius"/>
    </source>
</evidence>
<dbReference type="PANTHER" id="PTHR30250">
    <property type="entry name" value="PST FAMILY PREDICTED COLANIC ACID TRANSPORTER"/>
    <property type="match status" value="1"/>
</dbReference>
<dbReference type="PANTHER" id="PTHR30250:SF11">
    <property type="entry name" value="O-ANTIGEN TRANSPORTER-RELATED"/>
    <property type="match status" value="1"/>
</dbReference>
<evidence type="ECO:0000256" key="4">
    <source>
        <dbReference type="ARBA" id="ARBA00022989"/>
    </source>
</evidence>
<sequence length="493" mass="52995">MDLLQRFAQGFFWSLLGLVATRLFSLITAVVIARLLGKEVFGELGMIQSTIGLLGTFAGFGLGLTTTKYVAELKANAPDRAGRIIALSNLAALVTGGLMTLVCLSLAPFLARKTMNAPHLALMLQVGAPILLVSALLGVQTGSLFGFQAFRAIARINFWQGLFTLPITLILVYFLGLLGAVLSLIASALAGVVFSSLTLRNECAASALRVSYRDSWAERRVLWDFSLPAVLSGSMVSQVTWAANAILVNQPNGYAELGLFNAANQFRMFIMFLPNIIGMVTLPLLSEIHGQNEGSFVRAINANLRTIWGLSLPLGSLLIGLSPWLMALYGTQFQEGHLILALLVCVTIMHVAGSTVGQALISSGKIWVGFSLNMAWALVLLPTVVFLVPSKGAMGLALAYFLAYFFLTICLLLFVWRSLGRSSVQYSFVLSGLTGILFLLAFGSGHISQILAAVLALFTAIITGLYGWHVLPLQGKQKVLEIFCSGRSVPEIT</sequence>
<feature type="transmembrane region" description="Helical" evidence="6">
    <location>
        <begin position="450"/>
        <end position="468"/>
    </location>
</feature>
<dbReference type="Proteomes" id="UP000000483">
    <property type="component" value="Chromosome"/>
</dbReference>
<feature type="transmembrane region" description="Helical" evidence="6">
    <location>
        <begin position="394"/>
        <end position="414"/>
    </location>
</feature>
<feature type="transmembrane region" description="Helical" evidence="6">
    <location>
        <begin position="426"/>
        <end position="444"/>
    </location>
</feature>
<accession>F2NJJ7</accession>
<feature type="transmembrane region" description="Helical" evidence="6">
    <location>
        <begin position="266"/>
        <end position="285"/>
    </location>
</feature>
<name>F2NJJ7_DESAR</name>
<dbReference type="CDD" id="cd13129">
    <property type="entry name" value="MATE_epsE_like"/>
    <property type="match status" value="1"/>
</dbReference>
<protein>
    <submittedName>
        <fullName evidence="7">Polysaccharide biosynthesis protein</fullName>
    </submittedName>
</protein>
<feature type="transmembrane region" description="Helical" evidence="6">
    <location>
        <begin position="12"/>
        <end position="33"/>
    </location>
</feature>
<dbReference type="GO" id="GO:0005886">
    <property type="term" value="C:plasma membrane"/>
    <property type="evidence" value="ECO:0007669"/>
    <property type="project" value="UniProtKB-SubCell"/>
</dbReference>
<feature type="transmembrane region" description="Helical" evidence="6">
    <location>
        <begin position="122"/>
        <end position="145"/>
    </location>
</feature>
<dbReference type="AlphaFoldDB" id="F2NJJ7"/>
<comment type="subcellular location">
    <subcellularLocation>
        <location evidence="1">Cell membrane</location>
        <topology evidence="1">Multi-pass membrane protein</topology>
    </subcellularLocation>
</comment>
<reference evidence="7 8" key="1">
    <citation type="journal article" date="2011" name="Stand. Genomic Sci.">
        <title>Complete genome sequence of the acetate-degrading sulfate reducer Desulfobacca acetoxidans type strain (ASRB2).</title>
        <authorList>
            <person name="Goker M."/>
            <person name="Teshima H."/>
            <person name="Lapidus A."/>
            <person name="Nolan M."/>
            <person name="Lucas S."/>
            <person name="Hammon N."/>
            <person name="Deshpande S."/>
            <person name="Cheng J.F."/>
            <person name="Tapia R."/>
            <person name="Han C."/>
            <person name="Goodwin L."/>
            <person name="Pitluck S."/>
            <person name="Huntemann M."/>
            <person name="Liolios K."/>
            <person name="Ivanova N."/>
            <person name="Pagani I."/>
            <person name="Mavromatis K."/>
            <person name="Ovchinikova G."/>
            <person name="Pati A."/>
            <person name="Chen A."/>
            <person name="Palaniappan K."/>
            <person name="Land M."/>
            <person name="Hauser L."/>
            <person name="Brambilla E.M."/>
            <person name="Rohde M."/>
            <person name="Spring S."/>
            <person name="Detter J.C."/>
            <person name="Woyke T."/>
            <person name="Bristow J."/>
            <person name="Eisen J.A."/>
            <person name="Markowitz V."/>
            <person name="Hugenholtz P."/>
            <person name="Kyrpides N.C."/>
            <person name="Klenk H.P."/>
        </authorList>
    </citation>
    <scope>NUCLEOTIDE SEQUENCE [LARGE SCALE GENOMIC DNA]</scope>
    <source>
        <strain evidence="8">ATCC 700848 / DSM 11109 / ASRB2</strain>
    </source>
</reference>
<gene>
    <name evidence="7" type="ordered locus">Desac_1662</name>
</gene>
<feature type="transmembrane region" description="Helical" evidence="6">
    <location>
        <begin position="367"/>
        <end position="388"/>
    </location>
</feature>
<evidence type="ECO:0000313" key="7">
    <source>
        <dbReference type="EMBL" id="AEB09509.1"/>
    </source>
</evidence>
<dbReference type="OrthoDB" id="9127589at2"/>
<dbReference type="eggNOG" id="COG2244">
    <property type="taxonomic scope" value="Bacteria"/>
</dbReference>
<feature type="transmembrane region" description="Helical" evidence="6">
    <location>
        <begin position="338"/>
        <end position="360"/>
    </location>
</feature>
<evidence type="ECO:0000256" key="3">
    <source>
        <dbReference type="ARBA" id="ARBA00022692"/>
    </source>
</evidence>
<dbReference type="Pfam" id="PF01943">
    <property type="entry name" value="Polysacc_synt"/>
    <property type="match status" value="1"/>
</dbReference>
<keyword evidence="3 6" id="KW-0812">Transmembrane</keyword>
<feature type="transmembrane region" description="Helical" evidence="6">
    <location>
        <begin position="45"/>
        <end position="64"/>
    </location>
</feature>
<keyword evidence="4 6" id="KW-1133">Transmembrane helix</keyword>
<feature type="transmembrane region" description="Helical" evidence="6">
    <location>
        <begin position="84"/>
        <end position="110"/>
    </location>
</feature>
<keyword evidence="8" id="KW-1185">Reference proteome</keyword>
<dbReference type="EMBL" id="CP002629">
    <property type="protein sequence ID" value="AEB09509.1"/>
    <property type="molecule type" value="Genomic_DNA"/>
</dbReference>
<dbReference type="InterPro" id="IPR050833">
    <property type="entry name" value="Poly_Biosynth_Transport"/>
</dbReference>
<evidence type="ECO:0000256" key="2">
    <source>
        <dbReference type="ARBA" id="ARBA00022475"/>
    </source>
</evidence>
<dbReference type="STRING" id="880072.Desac_1662"/>
<dbReference type="InterPro" id="IPR002797">
    <property type="entry name" value="Polysacc_synth"/>
</dbReference>
<proteinExistence type="predicted"/>